<dbReference type="Proteomes" id="UP000008068">
    <property type="component" value="Unassembled WGS sequence"/>
</dbReference>
<dbReference type="PANTHER" id="PTHR46010">
    <property type="entry name" value="PROTEIN IWS1 HOMOLOG"/>
    <property type="match status" value="1"/>
</dbReference>
<dbReference type="OrthoDB" id="21124at2759"/>
<evidence type="ECO:0000256" key="4">
    <source>
        <dbReference type="PROSITE-ProRule" id="PRU00649"/>
    </source>
</evidence>
<feature type="compositionally biased region" description="Basic and acidic residues" evidence="5">
    <location>
        <begin position="423"/>
        <end position="433"/>
    </location>
</feature>
<dbReference type="PROSITE" id="PS51319">
    <property type="entry name" value="TFIIS_N"/>
    <property type="match status" value="1"/>
</dbReference>
<feature type="compositionally biased region" description="Low complexity" evidence="5">
    <location>
        <begin position="7"/>
        <end position="21"/>
    </location>
</feature>
<evidence type="ECO:0000259" key="6">
    <source>
        <dbReference type="PROSITE" id="PS51319"/>
    </source>
</evidence>
<dbReference type="PANTHER" id="PTHR46010:SF1">
    <property type="entry name" value="PROTEIN IWS1 HOMOLOG"/>
    <property type="match status" value="1"/>
</dbReference>
<organism evidence="8">
    <name type="scientific">Caenorhabditis brenneri</name>
    <name type="common">Nematode worm</name>
    <dbReference type="NCBI Taxonomy" id="135651"/>
    <lineage>
        <taxon>Eukaryota</taxon>
        <taxon>Metazoa</taxon>
        <taxon>Ecdysozoa</taxon>
        <taxon>Nematoda</taxon>
        <taxon>Chromadorea</taxon>
        <taxon>Rhabditida</taxon>
        <taxon>Rhabditina</taxon>
        <taxon>Rhabditomorpha</taxon>
        <taxon>Rhabditoidea</taxon>
        <taxon>Rhabditidae</taxon>
        <taxon>Peloderinae</taxon>
        <taxon>Caenorhabditis</taxon>
    </lineage>
</organism>
<dbReference type="InParanoid" id="G0PFD3"/>
<dbReference type="Pfam" id="PF08711">
    <property type="entry name" value="Med26"/>
    <property type="match status" value="1"/>
</dbReference>
<feature type="compositionally biased region" description="Basic and acidic residues" evidence="5">
    <location>
        <begin position="395"/>
        <end position="406"/>
    </location>
</feature>
<dbReference type="InterPro" id="IPR051037">
    <property type="entry name" value="RNAPII_TF_IWS1"/>
</dbReference>
<feature type="region of interest" description="Disordered" evidence="5">
    <location>
        <begin position="1"/>
        <end position="209"/>
    </location>
</feature>
<evidence type="ECO:0000256" key="1">
    <source>
        <dbReference type="ARBA" id="ARBA00023242"/>
    </source>
</evidence>
<proteinExistence type="inferred from homology"/>
<keyword evidence="8" id="KW-1185">Reference proteome</keyword>
<dbReference type="eggNOG" id="KOG1793">
    <property type="taxonomic scope" value="Eukaryota"/>
</dbReference>
<dbReference type="STRING" id="135651.G0PFD3"/>
<feature type="compositionally biased region" description="Basic and acidic residues" evidence="5">
    <location>
        <begin position="143"/>
        <end position="154"/>
    </location>
</feature>
<dbReference type="GO" id="GO:0016973">
    <property type="term" value="P:poly(A)+ mRNA export from nucleus"/>
    <property type="evidence" value="ECO:0007669"/>
    <property type="project" value="TreeGrafter"/>
</dbReference>
<dbReference type="FunCoup" id="G0PFD3">
    <property type="interactions" value="1977"/>
</dbReference>
<evidence type="ECO:0000256" key="2">
    <source>
        <dbReference type="ARBA" id="ARBA00037992"/>
    </source>
</evidence>
<comment type="subcellular location">
    <subcellularLocation>
        <location evidence="4">Nucleus</location>
    </subcellularLocation>
</comment>
<evidence type="ECO:0000313" key="8">
    <source>
        <dbReference type="Proteomes" id="UP000008068"/>
    </source>
</evidence>
<feature type="compositionally biased region" description="Acidic residues" evidence="5">
    <location>
        <begin position="132"/>
        <end position="142"/>
    </location>
</feature>
<dbReference type="EMBL" id="GL380357">
    <property type="protein sequence ID" value="EGT53747.1"/>
    <property type="molecule type" value="Genomic_DNA"/>
</dbReference>
<feature type="domain" description="TFIIS N-terminal" evidence="6">
    <location>
        <begin position="303"/>
        <end position="383"/>
    </location>
</feature>
<feature type="compositionally biased region" description="Basic and acidic residues" evidence="5">
    <location>
        <begin position="164"/>
        <end position="194"/>
    </location>
</feature>
<dbReference type="GO" id="GO:0005634">
    <property type="term" value="C:nucleus"/>
    <property type="evidence" value="ECO:0007669"/>
    <property type="project" value="UniProtKB-SubCell"/>
</dbReference>
<dbReference type="AlphaFoldDB" id="G0PFD3"/>
<evidence type="ECO:0000313" key="7">
    <source>
        <dbReference type="EMBL" id="EGT53747.1"/>
    </source>
</evidence>
<keyword evidence="1 4" id="KW-0539">Nucleus</keyword>
<feature type="compositionally biased region" description="Low complexity" evidence="5">
    <location>
        <begin position="71"/>
        <end position="89"/>
    </location>
</feature>
<feature type="region of interest" description="Disordered" evidence="5">
    <location>
        <begin position="395"/>
        <end position="455"/>
    </location>
</feature>
<dbReference type="HOGENOM" id="CLU_040584_1_0_1"/>
<evidence type="ECO:0000256" key="3">
    <source>
        <dbReference type="ARBA" id="ARBA00068141"/>
    </source>
</evidence>
<dbReference type="InterPro" id="IPR035441">
    <property type="entry name" value="TFIIS/LEDGF_dom_sf"/>
</dbReference>
<accession>G0PFD3</accession>
<evidence type="ECO:0000256" key="5">
    <source>
        <dbReference type="SAM" id="MobiDB-lite"/>
    </source>
</evidence>
<gene>
    <name evidence="7" type="ORF">CAEBREN_22538</name>
</gene>
<dbReference type="OMA" id="REMKEMW"/>
<sequence length="519" mass="57790">MSDESRGASSVSSGASSPLAGISPRSDTNAPISPTGEAEDLYRDDAPASPAPSSPAPQSPAPQSSPPHSPAPGSSGPASPAGSRSPSPKKSAKVIMDSDEDSDGEGTSNKRAALIDSDASDTEVKKKRAMLDSDDSDQEDDEEKRQENRKKLFGDDSDDDDDEDRPKRQDDDLDELVKGEEEVEPEKSDARPAYDSDDDDGPLDRRGGRDFEWDFDKMLAEKKAERKRKGRRSGKDGGIDIINDDDGMVARLTERMKHAAKADRNANVERKPAFQKIKMLPEVKAILLRAGIVEVLIENGFMSALSEWLAPLPDKCLPALDIRITILKLLHNPRFWKLDRSTLKQSGLGKAVMMLYKHPNETKENKAIANKLIGEWARPIYHLDTDYSTLSKTDRMERDYARMPEKRKQKLNSREEDPDEDDTPKRPRIRDAEGLGPTQSLDLKPGDKGYVNRARVPKPSTKDYVVRPEWKVHGKFAGDRKASGSHRYDQTFRDFQERTKKSKANRITKVSLEGRNMGI</sequence>
<comment type="similarity">
    <text evidence="2">Belongs to the IWS1 family.</text>
</comment>
<reference evidence="8" key="1">
    <citation type="submission" date="2011-07" db="EMBL/GenBank/DDBJ databases">
        <authorList>
            <consortium name="Caenorhabditis brenneri Sequencing and Analysis Consortium"/>
            <person name="Wilson R.K."/>
        </authorList>
    </citation>
    <scope>NUCLEOTIDE SEQUENCE [LARGE SCALE GENOMIC DNA]</scope>
    <source>
        <strain evidence="8">PB2801</strain>
    </source>
</reference>
<feature type="compositionally biased region" description="Pro residues" evidence="5">
    <location>
        <begin position="49"/>
        <end position="70"/>
    </location>
</feature>
<dbReference type="Gene3D" id="1.20.930.10">
    <property type="entry name" value="Conserved domain common to transcription factors TFIIS, elongin A, CRSP70"/>
    <property type="match status" value="1"/>
</dbReference>
<dbReference type="FunFam" id="1.20.930.10:FF:000021">
    <property type="entry name" value="IWS1-like protein"/>
    <property type="match status" value="1"/>
</dbReference>
<dbReference type="InterPro" id="IPR017923">
    <property type="entry name" value="TFIIS_N"/>
</dbReference>
<protein>
    <recommendedName>
        <fullName evidence="3">IWS1-like protein</fullName>
    </recommendedName>
</protein>
<name>G0PFD3_CAEBE</name>